<dbReference type="InterPro" id="IPR021728">
    <property type="entry name" value="DUF3300"/>
</dbReference>
<dbReference type="PANTHER" id="PTHR40269">
    <property type="entry name" value="OUTER MEMBRANE PROTEIN-RELATED"/>
    <property type="match status" value="1"/>
</dbReference>
<feature type="compositionally biased region" description="Polar residues" evidence="1">
    <location>
        <begin position="362"/>
        <end position="395"/>
    </location>
</feature>
<evidence type="ECO:0000256" key="1">
    <source>
        <dbReference type="SAM" id="MobiDB-lite"/>
    </source>
</evidence>
<protein>
    <recommendedName>
        <fullName evidence="5">DUF3300 domain-containing protein</fullName>
    </recommendedName>
</protein>
<dbReference type="EMBL" id="CP020472">
    <property type="protein sequence ID" value="ARD23302.1"/>
    <property type="molecule type" value="Genomic_DNA"/>
</dbReference>
<gene>
    <name evidence="3" type="ORF">SJ2017_3025</name>
</gene>
<name>A0ABN4YL38_9GAMM</name>
<keyword evidence="4" id="KW-1185">Reference proteome</keyword>
<feature type="signal peptide" evidence="2">
    <location>
        <begin position="1"/>
        <end position="28"/>
    </location>
</feature>
<feature type="chain" id="PRO_5046097893" description="DUF3300 domain-containing protein" evidence="2">
    <location>
        <begin position="29"/>
        <end position="464"/>
    </location>
</feature>
<dbReference type="PANTHER" id="PTHR40269:SF1">
    <property type="entry name" value="OUTER MEMBRANE PROTEIN"/>
    <property type="match status" value="1"/>
</dbReference>
<feature type="compositionally biased region" description="Basic residues" evidence="1">
    <location>
        <begin position="452"/>
        <end position="464"/>
    </location>
</feature>
<accession>A0ABN4YL38</accession>
<evidence type="ECO:0000313" key="4">
    <source>
        <dbReference type="Proteomes" id="UP000191820"/>
    </source>
</evidence>
<dbReference type="RefSeq" id="WP_080916302.1">
    <property type="nucleotide sequence ID" value="NZ_CP020472.1"/>
</dbReference>
<evidence type="ECO:0000313" key="3">
    <source>
        <dbReference type="EMBL" id="ARD23302.1"/>
    </source>
</evidence>
<feature type="compositionally biased region" description="Polar residues" evidence="1">
    <location>
        <begin position="403"/>
        <end position="451"/>
    </location>
</feature>
<evidence type="ECO:0008006" key="5">
    <source>
        <dbReference type="Google" id="ProtNLM"/>
    </source>
</evidence>
<reference evidence="3 4" key="1">
    <citation type="submission" date="2017-03" db="EMBL/GenBank/DDBJ databases">
        <title>Genome sequencing of Shewanella japonica KCTC 22435.</title>
        <authorList>
            <person name="Kim K.M."/>
        </authorList>
    </citation>
    <scope>NUCLEOTIDE SEQUENCE [LARGE SCALE GENOMIC DNA]</scope>
    <source>
        <strain evidence="3 4">KCTC 22435</strain>
    </source>
</reference>
<feature type="region of interest" description="Disordered" evidence="1">
    <location>
        <begin position="331"/>
        <end position="464"/>
    </location>
</feature>
<evidence type="ECO:0000256" key="2">
    <source>
        <dbReference type="SAM" id="SignalP"/>
    </source>
</evidence>
<organism evidence="3 4">
    <name type="scientific">Shewanella japonica</name>
    <dbReference type="NCBI Taxonomy" id="93973"/>
    <lineage>
        <taxon>Bacteria</taxon>
        <taxon>Pseudomonadati</taxon>
        <taxon>Pseudomonadota</taxon>
        <taxon>Gammaproteobacteria</taxon>
        <taxon>Alteromonadales</taxon>
        <taxon>Shewanellaceae</taxon>
        <taxon>Shewanella</taxon>
    </lineage>
</organism>
<sequence length="464" mass="53187">MRRLHFPHKLLKAGIISLSLLVPFSVIASDNNDTQYQQTLPSEAELAQMLAPIALYPDSLLTHILIASTYPLEVVQARRWEEQHKHLSSEQKMLQAESQSWDPSVTALVAFPTVLEKLNEDLAWTQHLGEAFLQDEASVLASIQTLRQQADDADSFDNMDNMTVTRVEKQIIIEPAKPEVIYVPVYGPRIVYGHWRWHAYPPVYWHYPAYAYYRPHRPIYWGPSVYINFNYFFGAVHWSHHRVVVVNHRHTRYYRKPHKIAYSSGSKRWKHNPTHRRGVAYKSPKVSHRYDKLRHNKVKVAHHSTKHGIKSSQLNKSHYAKQSQQQRVNKALKHNKSHAVSKSVKSDKAYKATTANKAAHLNRSTHVNKSAHGNKSAHKSTASKSPSNVKASSHQNKVKSHQMKTAASSKQYASNRTSATRSNTHKTMTQSRNSSYKASTQRMSSQRSTAQRSHRTSAPKQKVR</sequence>
<keyword evidence="2" id="KW-0732">Signal</keyword>
<proteinExistence type="predicted"/>
<dbReference type="Proteomes" id="UP000191820">
    <property type="component" value="Chromosome"/>
</dbReference>
<dbReference type="Pfam" id="PF11737">
    <property type="entry name" value="DUF3300"/>
    <property type="match status" value="1"/>
</dbReference>